<dbReference type="OMA" id="YSPCEIS"/>
<dbReference type="PANTHER" id="PTHR10489:SF930">
    <property type="entry name" value="C-X-C CHEMOKINE RECEPTOR TYPE 1-LIKE"/>
    <property type="match status" value="1"/>
</dbReference>
<dbReference type="AlphaFoldDB" id="H3A8W5"/>
<evidence type="ECO:0000256" key="8">
    <source>
        <dbReference type="ARBA" id="ARBA00023157"/>
    </source>
</evidence>
<evidence type="ECO:0000256" key="3">
    <source>
        <dbReference type="ARBA" id="ARBA00022500"/>
    </source>
</evidence>
<evidence type="ECO:0000256" key="11">
    <source>
        <dbReference type="ARBA" id="ARBA00023224"/>
    </source>
</evidence>
<evidence type="ECO:0000256" key="10">
    <source>
        <dbReference type="ARBA" id="ARBA00023180"/>
    </source>
</evidence>
<evidence type="ECO:0000313" key="16">
    <source>
        <dbReference type="Ensembl" id="ENSLACP00000006086.2"/>
    </source>
</evidence>
<dbReference type="InterPro" id="IPR000276">
    <property type="entry name" value="GPCR_Rhodpsn"/>
</dbReference>
<keyword evidence="17" id="KW-1185">Reference proteome</keyword>
<dbReference type="PROSITE" id="PS50262">
    <property type="entry name" value="G_PROTEIN_RECEP_F1_2"/>
    <property type="match status" value="1"/>
</dbReference>
<feature type="transmembrane region" description="Helical" evidence="14">
    <location>
        <begin position="213"/>
        <end position="231"/>
    </location>
</feature>
<dbReference type="GO" id="GO:0016494">
    <property type="term" value="F:C-X-C chemokine receptor activity"/>
    <property type="evidence" value="ECO:0007669"/>
    <property type="project" value="InterPro"/>
</dbReference>
<dbReference type="GO" id="GO:0009897">
    <property type="term" value="C:external side of plasma membrane"/>
    <property type="evidence" value="ECO:0007669"/>
    <property type="project" value="TreeGrafter"/>
</dbReference>
<evidence type="ECO:0000256" key="1">
    <source>
        <dbReference type="ARBA" id="ARBA00004651"/>
    </source>
</evidence>
<keyword evidence="8" id="KW-1015">Disulfide bond</keyword>
<dbReference type="Proteomes" id="UP000008672">
    <property type="component" value="Unassembled WGS sequence"/>
</dbReference>
<dbReference type="eggNOG" id="KOG3656">
    <property type="taxonomic scope" value="Eukaryota"/>
</dbReference>
<dbReference type="GO" id="GO:0006955">
    <property type="term" value="P:immune response"/>
    <property type="evidence" value="ECO:0007669"/>
    <property type="project" value="TreeGrafter"/>
</dbReference>
<keyword evidence="4 13" id="KW-0812">Transmembrane</keyword>
<evidence type="ECO:0000256" key="2">
    <source>
        <dbReference type="ARBA" id="ARBA00022475"/>
    </source>
</evidence>
<dbReference type="CDD" id="cd15178">
    <property type="entry name" value="7tmA_CXCR1_2"/>
    <property type="match status" value="1"/>
</dbReference>
<dbReference type="PRINTS" id="PR00237">
    <property type="entry name" value="GPCRRHODOPSN"/>
</dbReference>
<feature type="transmembrane region" description="Helical" evidence="14">
    <location>
        <begin position="51"/>
        <end position="72"/>
    </location>
</feature>
<dbReference type="EMBL" id="AFYH01194153">
    <property type="status" value="NOT_ANNOTATED_CDS"/>
    <property type="molecule type" value="Genomic_DNA"/>
</dbReference>
<feature type="transmembrane region" description="Helical" evidence="14">
    <location>
        <begin position="159"/>
        <end position="181"/>
    </location>
</feature>
<accession>H3A8W5</accession>
<evidence type="ECO:0000259" key="15">
    <source>
        <dbReference type="PROSITE" id="PS50262"/>
    </source>
</evidence>
<organism evidence="16 17">
    <name type="scientific">Latimeria chalumnae</name>
    <name type="common">Coelacanth</name>
    <dbReference type="NCBI Taxonomy" id="7897"/>
    <lineage>
        <taxon>Eukaryota</taxon>
        <taxon>Metazoa</taxon>
        <taxon>Chordata</taxon>
        <taxon>Craniata</taxon>
        <taxon>Vertebrata</taxon>
        <taxon>Euteleostomi</taxon>
        <taxon>Coelacanthiformes</taxon>
        <taxon>Coelacanthidae</taxon>
        <taxon>Latimeria</taxon>
    </lineage>
</organism>
<dbReference type="GO" id="GO:0030593">
    <property type="term" value="P:neutrophil chemotaxis"/>
    <property type="evidence" value="ECO:0007669"/>
    <property type="project" value="TreeGrafter"/>
</dbReference>
<evidence type="ECO:0000256" key="13">
    <source>
        <dbReference type="RuleBase" id="RU000688"/>
    </source>
</evidence>
<feature type="transmembrane region" description="Helical" evidence="14">
    <location>
        <begin position="84"/>
        <end position="106"/>
    </location>
</feature>
<dbReference type="GeneID" id="102348541"/>
<dbReference type="Ensembl" id="ENSLACT00000006138.2">
    <property type="protein sequence ID" value="ENSLACP00000006086.2"/>
    <property type="gene ID" value="ENSLACG00000005402.2"/>
</dbReference>
<feature type="transmembrane region" description="Helical" evidence="14">
    <location>
        <begin position="302"/>
        <end position="321"/>
    </location>
</feature>
<reference evidence="16" key="2">
    <citation type="submission" date="2025-08" db="UniProtKB">
        <authorList>
            <consortium name="Ensembl"/>
        </authorList>
    </citation>
    <scope>IDENTIFICATION</scope>
</reference>
<keyword evidence="10" id="KW-0325">Glycoprotein</keyword>
<dbReference type="InParanoid" id="H3A8W5"/>
<dbReference type="Pfam" id="PF00001">
    <property type="entry name" value="7tm_1"/>
    <property type="match status" value="1"/>
</dbReference>
<dbReference type="KEGG" id="lcm:102348541"/>
<feature type="transmembrane region" description="Helical" evidence="14">
    <location>
        <begin position="126"/>
        <end position="147"/>
    </location>
</feature>
<dbReference type="Gene3D" id="1.20.1070.10">
    <property type="entry name" value="Rhodopsin 7-helix transmembrane proteins"/>
    <property type="match status" value="1"/>
</dbReference>
<evidence type="ECO:0000256" key="12">
    <source>
        <dbReference type="ARBA" id="ARBA00034130"/>
    </source>
</evidence>
<dbReference type="PANTHER" id="PTHR10489">
    <property type="entry name" value="CELL ADHESION MOLECULE"/>
    <property type="match status" value="1"/>
</dbReference>
<reference evidence="16" key="3">
    <citation type="submission" date="2025-09" db="UniProtKB">
        <authorList>
            <consortium name="Ensembl"/>
        </authorList>
    </citation>
    <scope>IDENTIFICATION</scope>
</reference>
<keyword evidence="3" id="KW-0145">Chemotaxis</keyword>
<feature type="transmembrane region" description="Helical" evidence="14">
    <location>
        <begin position="252"/>
        <end position="270"/>
    </location>
</feature>
<dbReference type="PROSITE" id="PS00237">
    <property type="entry name" value="G_PROTEIN_RECEP_F1_1"/>
    <property type="match status" value="1"/>
</dbReference>
<reference evidence="17" key="1">
    <citation type="submission" date="2011-08" db="EMBL/GenBank/DDBJ databases">
        <title>The draft genome of Latimeria chalumnae.</title>
        <authorList>
            <person name="Di Palma F."/>
            <person name="Alfoldi J."/>
            <person name="Johnson J."/>
            <person name="Berlin A."/>
            <person name="Gnerre S."/>
            <person name="Jaffe D."/>
            <person name="MacCallum I."/>
            <person name="Young S."/>
            <person name="Walker B.J."/>
            <person name="Lander E."/>
            <person name="Lindblad-Toh K."/>
        </authorList>
    </citation>
    <scope>NUCLEOTIDE SEQUENCE [LARGE SCALE GENOMIC DNA]</scope>
    <source>
        <strain evidence="17">Wild caught</strain>
    </source>
</reference>
<evidence type="ECO:0000313" key="17">
    <source>
        <dbReference type="Proteomes" id="UP000008672"/>
    </source>
</evidence>
<dbReference type="InterPro" id="IPR000174">
    <property type="entry name" value="Chemokine_CXCR_1/2"/>
</dbReference>
<dbReference type="GO" id="GO:0007204">
    <property type="term" value="P:positive regulation of cytosolic calcium ion concentration"/>
    <property type="evidence" value="ECO:0007669"/>
    <property type="project" value="TreeGrafter"/>
</dbReference>
<dbReference type="InterPro" id="IPR017452">
    <property type="entry name" value="GPCR_Rhodpsn_7TM"/>
</dbReference>
<keyword evidence="6 13" id="KW-0297">G-protein coupled receptor</keyword>
<dbReference type="HOGENOM" id="CLU_009579_8_3_1"/>
<name>H3A8W5_LATCH</name>
<keyword evidence="11 13" id="KW-0807">Transducer</keyword>
<keyword evidence="9 13" id="KW-0675">Receptor</keyword>
<dbReference type="STRING" id="7897.ENSLACP00000006086"/>
<dbReference type="OrthoDB" id="9946013at2759"/>
<dbReference type="GO" id="GO:0019957">
    <property type="term" value="F:C-C chemokine binding"/>
    <property type="evidence" value="ECO:0007669"/>
    <property type="project" value="TreeGrafter"/>
</dbReference>
<comment type="subunit">
    <text evidence="12">Interacts with IL8. Interacts with GNAI2.</text>
</comment>
<evidence type="ECO:0000256" key="7">
    <source>
        <dbReference type="ARBA" id="ARBA00023136"/>
    </source>
</evidence>
<evidence type="ECO:0000256" key="4">
    <source>
        <dbReference type="ARBA" id="ARBA00022692"/>
    </source>
</evidence>
<comment type="similarity">
    <text evidence="13">Belongs to the G-protein coupled receptor 1 family.</text>
</comment>
<evidence type="ECO:0000256" key="9">
    <source>
        <dbReference type="ARBA" id="ARBA00023170"/>
    </source>
</evidence>
<sequence length="353" mass="40341">MTLWKMSEIYTVDPSFFNSGYLLDYNYSIDNIAVPCSHPASNQPVRLVLCIFYFLICILAIVGNSIVALVIGYNRRSMSSTDTYLFHLTIADILFAATLPFWAISMVKEWLFGDFMCKLVSLIQEANFYCSILFLACISIDRFLSIFHAAKIHTHKKLVYNQLACALIWLLGILFSVPALFKSAFRLPPYMKMVCYEMYGNQSPERWKVATSILRHTFGFLIPLAIMLSCYGFTIKRLLQTKSFRKQKAMKVIIVIVLAFLISWLPYNIAVFTDTLMRFKIISETCELREQLGTALYATQSLALLHSCINPILYALIGVKFRNNFLRLIKRKGVTHGRTSSYSLEFAISSVAL</sequence>
<dbReference type="SUPFAM" id="SSF81321">
    <property type="entry name" value="Family A G protein-coupled receptor-like"/>
    <property type="match status" value="1"/>
</dbReference>
<dbReference type="GO" id="GO:0016493">
    <property type="term" value="F:C-C chemokine receptor activity"/>
    <property type="evidence" value="ECO:0007669"/>
    <property type="project" value="TreeGrafter"/>
</dbReference>
<evidence type="ECO:0000256" key="5">
    <source>
        <dbReference type="ARBA" id="ARBA00022989"/>
    </source>
</evidence>
<dbReference type="GeneTree" id="ENSGT01050000244848"/>
<dbReference type="InterPro" id="IPR050119">
    <property type="entry name" value="CCR1-9-like"/>
</dbReference>
<dbReference type="PRINTS" id="PR00427">
    <property type="entry name" value="INTRLEUKIN8R"/>
</dbReference>
<protein>
    <submittedName>
        <fullName evidence="16">Chemokine (C-X-C motif) receptor 1</fullName>
    </submittedName>
</protein>
<keyword evidence="5 14" id="KW-1133">Transmembrane helix</keyword>
<proteinExistence type="inferred from homology"/>
<evidence type="ECO:0000256" key="6">
    <source>
        <dbReference type="ARBA" id="ARBA00023040"/>
    </source>
</evidence>
<feature type="domain" description="G-protein coupled receptors family 1 profile" evidence="15">
    <location>
        <begin position="63"/>
        <end position="314"/>
    </location>
</feature>
<keyword evidence="2" id="KW-1003">Cell membrane</keyword>
<comment type="subcellular location">
    <subcellularLocation>
        <location evidence="1">Cell membrane</location>
        <topology evidence="1">Multi-pass membrane protein</topology>
    </subcellularLocation>
</comment>
<dbReference type="GO" id="GO:0019722">
    <property type="term" value="P:calcium-mediated signaling"/>
    <property type="evidence" value="ECO:0007669"/>
    <property type="project" value="TreeGrafter"/>
</dbReference>
<keyword evidence="7 14" id="KW-0472">Membrane</keyword>
<evidence type="ECO:0000256" key="14">
    <source>
        <dbReference type="SAM" id="Phobius"/>
    </source>
</evidence>